<gene>
    <name evidence="2" type="ORF">C2G38_2035608</name>
</gene>
<keyword evidence="1" id="KW-0812">Transmembrane</keyword>
<keyword evidence="3" id="KW-1185">Reference proteome</keyword>
<keyword evidence="1" id="KW-1133">Transmembrane helix</keyword>
<accession>A0A397VDE8</accession>
<dbReference type="Proteomes" id="UP000266673">
    <property type="component" value="Unassembled WGS sequence"/>
</dbReference>
<name>A0A397VDE8_9GLOM</name>
<feature type="transmembrane region" description="Helical" evidence="1">
    <location>
        <begin position="13"/>
        <end position="30"/>
    </location>
</feature>
<keyword evidence="1" id="KW-0472">Membrane</keyword>
<proteinExistence type="predicted"/>
<dbReference type="OrthoDB" id="2447777at2759"/>
<comment type="caution">
    <text evidence="2">The sequence shown here is derived from an EMBL/GenBank/DDBJ whole genome shotgun (WGS) entry which is preliminary data.</text>
</comment>
<reference evidence="2 3" key="1">
    <citation type="submission" date="2018-06" db="EMBL/GenBank/DDBJ databases">
        <title>Comparative genomics reveals the genomic features of Rhizophagus irregularis, R. cerebriforme, R. diaphanum and Gigaspora rosea, and their symbiotic lifestyle signature.</title>
        <authorList>
            <person name="Morin E."/>
            <person name="San Clemente H."/>
            <person name="Chen E.C.H."/>
            <person name="De La Providencia I."/>
            <person name="Hainaut M."/>
            <person name="Kuo A."/>
            <person name="Kohler A."/>
            <person name="Murat C."/>
            <person name="Tang N."/>
            <person name="Roy S."/>
            <person name="Loubradou J."/>
            <person name="Henrissat B."/>
            <person name="Grigoriev I.V."/>
            <person name="Corradi N."/>
            <person name="Roux C."/>
            <person name="Martin F.M."/>
        </authorList>
    </citation>
    <scope>NUCLEOTIDE SEQUENCE [LARGE SCALE GENOMIC DNA]</scope>
    <source>
        <strain evidence="2 3">DAOM 194757</strain>
    </source>
</reference>
<organism evidence="2 3">
    <name type="scientific">Gigaspora rosea</name>
    <dbReference type="NCBI Taxonomy" id="44941"/>
    <lineage>
        <taxon>Eukaryota</taxon>
        <taxon>Fungi</taxon>
        <taxon>Fungi incertae sedis</taxon>
        <taxon>Mucoromycota</taxon>
        <taxon>Glomeromycotina</taxon>
        <taxon>Glomeromycetes</taxon>
        <taxon>Diversisporales</taxon>
        <taxon>Gigasporaceae</taxon>
        <taxon>Gigaspora</taxon>
    </lineage>
</organism>
<dbReference type="AlphaFoldDB" id="A0A397VDE8"/>
<evidence type="ECO:0000256" key="1">
    <source>
        <dbReference type="SAM" id="Phobius"/>
    </source>
</evidence>
<evidence type="ECO:0000313" key="2">
    <source>
        <dbReference type="EMBL" id="RIB20032.1"/>
    </source>
</evidence>
<protein>
    <submittedName>
        <fullName evidence="2">Uncharacterized protein</fullName>
    </submittedName>
</protein>
<dbReference type="EMBL" id="QKWP01000440">
    <property type="protein sequence ID" value="RIB20032.1"/>
    <property type="molecule type" value="Genomic_DNA"/>
</dbReference>
<evidence type="ECO:0000313" key="3">
    <source>
        <dbReference type="Proteomes" id="UP000266673"/>
    </source>
</evidence>
<sequence>MTSNNPYIPFDDALTTIITGIIPGLVVVLFKGIALSRLLEHYGDDQPEKINTLVSCYMNYTSNMWAGDILRSKTEEILESLIKLLTIIADRTEFKTVKKINYVKNSVENQLKIFKEKSKDIEDRKLENDVKKPVRAKHLEKRCTENNKNDEYVEHIEKNEENDKYVEDNEYFDKKKHQSIF</sequence>